<evidence type="ECO:0008006" key="3">
    <source>
        <dbReference type="Google" id="ProtNLM"/>
    </source>
</evidence>
<proteinExistence type="predicted"/>
<dbReference type="OrthoDB" id="5446236at2"/>
<evidence type="ECO:0000313" key="1">
    <source>
        <dbReference type="EMBL" id="GAU07972.1"/>
    </source>
</evidence>
<dbReference type="STRING" id="1592317.DPF_0671"/>
<sequence>MPYFLNHHFDPDFDHQKLSPKVLEGGSVDHRKLGYVQNVLKGDVLANWMEIPPHEVTKYDPRFIYEHKAFPMGRNCLVDPESPDILRAGADGYVFYLDGTINVKKVLNVRGDVDYHTGDIRFVSDIIIHGSVRSGFRVRAENIRVHGNVNGATILANRALQVDGGIKGAGKADIRAKRMFKARFCENAFVRSGRDMLIDGTCYHSDLLAVQRLVIKGRLQGGCVACSGTVFVQERIGCGMGGRTQLMLGCNPVLLWRARKLDAEIASLKNWGDQKKPMEIADSRFFRDRESMARRLEYLLVRQRTIREALDVSFNPSSRLVVPGEVLPGVDIRMGPDHFRVEEPLRNVCFFFRDNALCHASPA</sequence>
<dbReference type="RefSeq" id="WP_069857466.1">
    <property type="nucleotide sequence ID" value="NZ_BDFE01000008.1"/>
</dbReference>
<dbReference type="Proteomes" id="UP000095200">
    <property type="component" value="Unassembled WGS sequence"/>
</dbReference>
<comment type="caution">
    <text evidence="1">The sequence shown here is derived from an EMBL/GenBank/DDBJ whole genome shotgun (WGS) entry which is preliminary data.</text>
</comment>
<dbReference type="PANTHER" id="PTHR38032">
    <property type="entry name" value="POLYMERASE-RELATED"/>
    <property type="match status" value="1"/>
</dbReference>
<dbReference type="Pfam" id="PF03961">
    <property type="entry name" value="FapA"/>
    <property type="match status" value="1"/>
</dbReference>
<dbReference type="InterPro" id="IPR005646">
    <property type="entry name" value="FapA"/>
</dbReference>
<keyword evidence="2" id="KW-1185">Reference proteome</keyword>
<organism evidence="1 2">
    <name type="scientific">Desulfoplanes formicivorans</name>
    <dbReference type="NCBI Taxonomy" id="1592317"/>
    <lineage>
        <taxon>Bacteria</taxon>
        <taxon>Pseudomonadati</taxon>
        <taxon>Thermodesulfobacteriota</taxon>
        <taxon>Desulfovibrionia</taxon>
        <taxon>Desulfovibrionales</taxon>
        <taxon>Desulfoplanaceae</taxon>
        <taxon>Desulfoplanes</taxon>
    </lineage>
</organism>
<accession>A0A194ACY7</accession>
<dbReference type="AlphaFoldDB" id="A0A194ACY7"/>
<gene>
    <name evidence="1" type="ORF">DPF_0671</name>
</gene>
<evidence type="ECO:0000313" key="2">
    <source>
        <dbReference type="Proteomes" id="UP000095200"/>
    </source>
</evidence>
<dbReference type="EMBL" id="BDFE01000008">
    <property type="protein sequence ID" value="GAU07972.1"/>
    <property type="molecule type" value="Genomic_DNA"/>
</dbReference>
<name>A0A194ACY7_9BACT</name>
<dbReference type="InterPro" id="IPR046865">
    <property type="entry name" value="FapA_b_solenoid"/>
</dbReference>
<reference evidence="2" key="1">
    <citation type="submission" date="2016-06" db="EMBL/GenBank/DDBJ databases">
        <title>Draft genome sequence of Desulfoplanes formicivorans strain Pf12B.</title>
        <authorList>
            <person name="Watanabe M."/>
            <person name="Kojima H."/>
            <person name="Fukui M."/>
        </authorList>
    </citation>
    <scope>NUCLEOTIDE SEQUENCE [LARGE SCALE GENOMIC DNA]</scope>
    <source>
        <strain evidence="2">Pf12B</strain>
    </source>
</reference>
<protein>
    <recommendedName>
        <fullName evidence="3">Polymerase</fullName>
    </recommendedName>
</protein>
<dbReference type="PANTHER" id="PTHR38032:SF1">
    <property type="entry name" value="RNA-BINDING PROTEIN KHPB N-TERMINAL DOMAIN-CONTAINING PROTEIN"/>
    <property type="match status" value="1"/>
</dbReference>